<protein>
    <recommendedName>
        <fullName evidence="3">Ubiquitin-like domain-containing protein</fullName>
    </recommendedName>
</protein>
<feature type="transmembrane region" description="Helical" evidence="2">
    <location>
        <begin position="355"/>
        <end position="386"/>
    </location>
</feature>
<feature type="compositionally biased region" description="Low complexity" evidence="1">
    <location>
        <begin position="96"/>
        <end position="108"/>
    </location>
</feature>
<comment type="caution">
    <text evidence="4">The sequence shown here is derived from an EMBL/GenBank/DDBJ whole genome shotgun (WGS) entry which is preliminary data.</text>
</comment>
<feature type="compositionally biased region" description="Basic and acidic residues" evidence="1">
    <location>
        <begin position="173"/>
        <end position="184"/>
    </location>
</feature>
<dbReference type="AlphaFoldDB" id="A0A430QPI6"/>
<dbReference type="EMBL" id="QMKO01001492">
    <property type="protein sequence ID" value="RTG89618.1"/>
    <property type="molecule type" value="Genomic_DNA"/>
</dbReference>
<dbReference type="PANTHER" id="PTHR14557:SF5">
    <property type="entry name" value="UBIQUITIN-LIKE DOMAIN-CONTAINING PROTEIN"/>
    <property type="match status" value="1"/>
</dbReference>
<evidence type="ECO:0000259" key="3">
    <source>
        <dbReference type="PROSITE" id="PS50053"/>
    </source>
</evidence>
<evidence type="ECO:0000256" key="1">
    <source>
        <dbReference type="SAM" id="MobiDB-lite"/>
    </source>
</evidence>
<feature type="region of interest" description="Disordered" evidence="1">
    <location>
        <begin position="75"/>
        <end position="115"/>
    </location>
</feature>
<evidence type="ECO:0000313" key="4">
    <source>
        <dbReference type="EMBL" id="RTG89618.1"/>
    </source>
</evidence>
<accession>A0A430QPI6</accession>
<dbReference type="STRING" id="6184.A0A430QPI6"/>
<feature type="non-terminal residue" evidence="4">
    <location>
        <position position="1"/>
    </location>
</feature>
<dbReference type="GO" id="GO:0036503">
    <property type="term" value="P:ERAD pathway"/>
    <property type="evidence" value="ECO:0007669"/>
    <property type="project" value="InterPro"/>
</dbReference>
<dbReference type="InterPro" id="IPR000626">
    <property type="entry name" value="Ubiquitin-like_dom"/>
</dbReference>
<gene>
    <name evidence="4" type="ORF">DC041_0005617</name>
</gene>
<evidence type="ECO:0000256" key="2">
    <source>
        <dbReference type="SAM" id="Phobius"/>
    </source>
</evidence>
<dbReference type="Proteomes" id="UP000290809">
    <property type="component" value="Unassembled WGS sequence"/>
</dbReference>
<feature type="transmembrane region" description="Helical" evidence="2">
    <location>
        <begin position="35"/>
        <end position="55"/>
    </location>
</feature>
<dbReference type="InterPro" id="IPR040352">
    <property type="entry name" value="TMUB1/2"/>
</dbReference>
<feature type="transmembrane region" description="Helical" evidence="2">
    <location>
        <begin position="330"/>
        <end position="349"/>
    </location>
</feature>
<evidence type="ECO:0000313" key="5">
    <source>
        <dbReference type="Proteomes" id="UP000290809"/>
    </source>
</evidence>
<dbReference type="SUPFAM" id="SSF54236">
    <property type="entry name" value="Ubiquitin-like"/>
    <property type="match status" value="1"/>
</dbReference>
<dbReference type="Gene3D" id="3.10.20.90">
    <property type="entry name" value="Phosphatidylinositol 3-kinase Catalytic Subunit, Chain A, domain 1"/>
    <property type="match status" value="1"/>
</dbReference>
<name>A0A430QPI6_SCHBO</name>
<sequence>NKLTYILAITGLFHPNFTGLMNPYGNIIEGIGNELLFVISCMGTILFLIAAWISTRVNWELMPVRITLLRHPHRNHDTETETTNAPGTVEPENIDSSGNIFSETSGSSSEDEIDSDTCIHKRSSVQVAISTTIKTNRATCQCSLNNYFYLYLIHLVQTSITSNDQRNSSSSDEESKTSRTKEKGQINSTSCFNGHLVIKLQYLNEESRFVHASPTMSVNRFKKKHFVDELINQKKNVRLIFQGRELLDVLQNEANFHSSGRPKRQRLCDYGITDGSTIHCLVTTPVVSSPTRSSSVNDSGNTGRNFAFPSSSSDSMLTEFDIGTRLMKPLFAFLLLFTWFFRIVYRQYFNSVSTFALVTLTVFFCGAVFTATLVNAVSTIASLFGFPSSNELSNHQSENPTNQPNSPDVQVLTVTMVARRIPPQTPINQTNSTSFFLGESAHSHQIIVDEPNNDSQARTD</sequence>
<keyword evidence="2" id="KW-0472">Membrane</keyword>
<feature type="domain" description="Ubiquitin-like" evidence="3">
    <location>
        <begin position="196"/>
        <end position="279"/>
    </location>
</feature>
<organism evidence="4 5">
    <name type="scientific">Schistosoma bovis</name>
    <name type="common">Blood fluke</name>
    <dbReference type="NCBI Taxonomy" id="6184"/>
    <lineage>
        <taxon>Eukaryota</taxon>
        <taxon>Metazoa</taxon>
        <taxon>Spiralia</taxon>
        <taxon>Lophotrochozoa</taxon>
        <taxon>Platyhelminthes</taxon>
        <taxon>Trematoda</taxon>
        <taxon>Digenea</taxon>
        <taxon>Strigeidida</taxon>
        <taxon>Schistosomatoidea</taxon>
        <taxon>Schistosomatidae</taxon>
        <taxon>Schistosoma</taxon>
    </lineage>
</organism>
<reference evidence="4 5" key="1">
    <citation type="journal article" date="2019" name="PLoS Pathog.">
        <title>Genome sequence of the bovine parasite Schistosoma bovis Tanzania.</title>
        <authorList>
            <person name="Oey H."/>
            <person name="Zakrzewski M."/>
            <person name="Gobert G."/>
            <person name="Gravermann K."/>
            <person name="Stoye J."/>
            <person name="Jones M."/>
            <person name="Mcmanus D."/>
            <person name="Krause L."/>
        </authorList>
    </citation>
    <scope>NUCLEOTIDE SEQUENCE [LARGE SCALE GENOMIC DNA]</scope>
    <source>
        <strain evidence="4 5">TAN1997</strain>
    </source>
</reference>
<keyword evidence="2" id="KW-0812">Transmembrane</keyword>
<dbReference type="PROSITE" id="PS50053">
    <property type="entry name" value="UBIQUITIN_2"/>
    <property type="match status" value="1"/>
</dbReference>
<feature type="region of interest" description="Disordered" evidence="1">
    <location>
        <begin position="162"/>
        <end position="186"/>
    </location>
</feature>
<dbReference type="InterPro" id="IPR029071">
    <property type="entry name" value="Ubiquitin-like_domsf"/>
</dbReference>
<keyword evidence="2" id="KW-1133">Transmembrane helix</keyword>
<dbReference type="PANTHER" id="PTHR14557">
    <property type="entry name" value="PROTEIN C7ORF21"/>
    <property type="match status" value="1"/>
</dbReference>
<proteinExistence type="predicted"/>
<keyword evidence="5" id="KW-1185">Reference proteome</keyword>